<proteinExistence type="predicted"/>
<keyword evidence="1" id="KW-0862">Zinc</keyword>
<keyword evidence="1" id="KW-0479">Metal-binding</keyword>
<reference evidence="5" key="1">
    <citation type="journal article" date="2011" name="Nature">
        <title>Genome sequence and analysis of the tuber crop potato.</title>
        <authorList>
            <consortium name="The Potato Genome Sequencing Consortium"/>
        </authorList>
    </citation>
    <scope>NUCLEOTIDE SEQUENCE [LARGE SCALE GENOMIC DNA]</scope>
    <source>
        <strain evidence="5">cv. DM1-3 516 R44</strain>
    </source>
</reference>
<evidence type="ECO:0000313" key="5">
    <source>
        <dbReference type="Proteomes" id="UP000011115"/>
    </source>
</evidence>
<accession>M1DS12</accession>
<evidence type="ECO:0000259" key="3">
    <source>
        <dbReference type="PROSITE" id="PS50158"/>
    </source>
</evidence>
<sequence>MGGSKGGFVVGQKPAVTNPHPTSTGHGSNHATWLASRVTLFGVGNTRFHVKLSWSMSVKAYSHNKNMNMNNEPRLLQGSIVDVLFFMKHKRRMRSIDDVNERGPKVVYLAWGSAIMASIPVARFLEEKAGEDLASIATLFSVGNTGFHVKLTWSMSVKAYSHNKNMNLNNEPRLLQGSIGSAIMTSLPVARIFVEQASEDLDMTAARANVRRNEEDKVDQEVPPQAPPQVLIDPLAEIVTNEKLRCYRRHVGKCLAGSNVCFDCGELGHKIRHCPTVARNEGDSRHWSQPYPSSGPIGLGANAPKKIRFYDLQARGEQEYSLNVDSDMCSMLI</sequence>
<dbReference type="HOGENOM" id="CLU_835221_0_0_1"/>
<dbReference type="InterPro" id="IPR001878">
    <property type="entry name" value="Znf_CCHC"/>
</dbReference>
<organism evidence="4 5">
    <name type="scientific">Solanum tuberosum</name>
    <name type="common">Potato</name>
    <dbReference type="NCBI Taxonomy" id="4113"/>
    <lineage>
        <taxon>Eukaryota</taxon>
        <taxon>Viridiplantae</taxon>
        <taxon>Streptophyta</taxon>
        <taxon>Embryophyta</taxon>
        <taxon>Tracheophyta</taxon>
        <taxon>Spermatophyta</taxon>
        <taxon>Magnoliopsida</taxon>
        <taxon>eudicotyledons</taxon>
        <taxon>Gunneridae</taxon>
        <taxon>Pentapetalae</taxon>
        <taxon>asterids</taxon>
        <taxon>lamiids</taxon>
        <taxon>Solanales</taxon>
        <taxon>Solanaceae</taxon>
        <taxon>Solanoideae</taxon>
        <taxon>Solaneae</taxon>
        <taxon>Solanum</taxon>
    </lineage>
</organism>
<dbReference type="GO" id="GO:0003676">
    <property type="term" value="F:nucleic acid binding"/>
    <property type="evidence" value="ECO:0007669"/>
    <property type="project" value="InterPro"/>
</dbReference>
<reference evidence="4" key="2">
    <citation type="submission" date="2015-06" db="UniProtKB">
        <authorList>
            <consortium name="EnsemblPlants"/>
        </authorList>
    </citation>
    <scope>IDENTIFICATION</scope>
    <source>
        <strain evidence="4">DM1-3 516 R44</strain>
    </source>
</reference>
<keyword evidence="5" id="KW-1185">Reference proteome</keyword>
<dbReference type="EnsemblPlants" id="PGSC0003DMT400093473">
    <property type="protein sequence ID" value="PGSC0003DMT400093473"/>
    <property type="gene ID" value="PGSC0003DMG400043044"/>
</dbReference>
<dbReference type="AlphaFoldDB" id="M1DS12"/>
<dbReference type="InterPro" id="IPR036875">
    <property type="entry name" value="Znf_CCHC_sf"/>
</dbReference>
<evidence type="ECO:0000313" key="4">
    <source>
        <dbReference type="EnsemblPlants" id="PGSC0003DMT400093473"/>
    </source>
</evidence>
<dbReference type="Gene3D" id="4.10.60.10">
    <property type="entry name" value="Zinc finger, CCHC-type"/>
    <property type="match status" value="1"/>
</dbReference>
<evidence type="ECO:0000256" key="2">
    <source>
        <dbReference type="SAM" id="MobiDB-lite"/>
    </source>
</evidence>
<dbReference type="GO" id="GO:0008270">
    <property type="term" value="F:zinc ion binding"/>
    <property type="evidence" value="ECO:0007669"/>
    <property type="project" value="UniProtKB-KW"/>
</dbReference>
<dbReference type="PROSITE" id="PS50158">
    <property type="entry name" value="ZF_CCHC"/>
    <property type="match status" value="1"/>
</dbReference>
<dbReference type="SUPFAM" id="SSF57756">
    <property type="entry name" value="Retrovirus zinc finger-like domains"/>
    <property type="match status" value="1"/>
</dbReference>
<dbReference type="InParanoid" id="M1DS12"/>
<protein>
    <recommendedName>
        <fullName evidence="3">CCHC-type domain-containing protein</fullName>
    </recommendedName>
</protein>
<keyword evidence="1" id="KW-0863">Zinc-finger</keyword>
<feature type="compositionally biased region" description="Polar residues" evidence="2">
    <location>
        <begin position="19"/>
        <end position="29"/>
    </location>
</feature>
<feature type="domain" description="CCHC-type" evidence="3">
    <location>
        <begin position="261"/>
        <end position="275"/>
    </location>
</feature>
<evidence type="ECO:0000256" key="1">
    <source>
        <dbReference type="PROSITE-ProRule" id="PRU00047"/>
    </source>
</evidence>
<dbReference type="Proteomes" id="UP000011115">
    <property type="component" value="Unassembled WGS sequence"/>
</dbReference>
<dbReference type="Gramene" id="PGSC0003DMT400093473">
    <property type="protein sequence ID" value="PGSC0003DMT400093473"/>
    <property type="gene ID" value="PGSC0003DMG400043044"/>
</dbReference>
<feature type="region of interest" description="Disordered" evidence="2">
    <location>
        <begin position="1"/>
        <end position="29"/>
    </location>
</feature>
<name>M1DS12_SOLTU</name>
<dbReference type="PaxDb" id="4113-PGSC0003DMT400093473"/>